<keyword evidence="3" id="KW-0804">Transcription</keyword>
<dbReference type="Proteomes" id="UP000316476">
    <property type="component" value="Unassembled WGS sequence"/>
</dbReference>
<evidence type="ECO:0000256" key="2">
    <source>
        <dbReference type="ARBA" id="ARBA00023125"/>
    </source>
</evidence>
<dbReference type="GO" id="GO:0003677">
    <property type="term" value="F:DNA binding"/>
    <property type="evidence" value="ECO:0007669"/>
    <property type="project" value="UniProtKB-KW"/>
</dbReference>
<protein>
    <submittedName>
        <fullName evidence="5">Putative HTH-type transcriptional regulator YdfH</fullName>
    </submittedName>
</protein>
<keyword evidence="1" id="KW-0805">Transcription regulation</keyword>
<dbReference type="InterPro" id="IPR036390">
    <property type="entry name" value="WH_DNA-bd_sf"/>
</dbReference>
<dbReference type="InterPro" id="IPR000524">
    <property type="entry name" value="Tscrpt_reg_HTH_GntR"/>
</dbReference>
<dbReference type="EMBL" id="SJPZ01000001">
    <property type="protein sequence ID" value="TWU64595.1"/>
    <property type="molecule type" value="Genomic_DNA"/>
</dbReference>
<dbReference type="PROSITE" id="PS50949">
    <property type="entry name" value="HTH_GNTR"/>
    <property type="match status" value="1"/>
</dbReference>
<dbReference type="RefSeq" id="WP_197135639.1">
    <property type="nucleotide sequence ID" value="NZ_SJPZ01000001.1"/>
</dbReference>
<keyword evidence="2" id="KW-0238">DNA-binding</keyword>
<evidence type="ECO:0000313" key="5">
    <source>
        <dbReference type="EMBL" id="TWU64595.1"/>
    </source>
</evidence>
<proteinExistence type="predicted"/>
<evidence type="ECO:0000259" key="4">
    <source>
        <dbReference type="PROSITE" id="PS50949"/>
    </source>
</evidence>
<dbReference type="Pfam" id="PF00392">
    <property type="entry name" value="GntR"/>
    <property type="match status" value="1"/>
</dbReference>
<dbReference type="CDD" id="cd07377">
    <property type="entry name" value="WHTH_GntR"/>
    <property type="match status" value="1"/>
</dbReference>
<reference evidence="5 6" key="1">
    <citation type="submission" date="2019-02" db="EMBL/GenBank/DDBJ databases">
        <title>Deep-cultivation of Planctomycetes and their phenomic and genomic characterization uncovers novel biology.</title>
        <authorList>
            <person name="Wiegand S."/>
            <person name="Jogler M."/>
            <person name="Boedeker C."/>
            <person name="Pinto D."/>
            <person name="Vollmers J."/>
            <person name="Rivas-Marin E."/>
            <person name="Kohn T."/>
            <person name="Peeters S.H."/>
            <person name="Heuer A."/>
            <person name="Rast P."/>
            <person name="Oberbeckmann S."/>
            <person name="Bunk B."/>
            <person name="Jeske O."/>
            <person name="Meyerdierks A."/>
            <person name="Storesund J.E."/>
            <person name="Kallscheuer N."/>
            <person name="Luecker S."/>
            <person name="Lage O.M."/>
            <person name="Pohl T."/>
            <person name="Merkel B.J."/>
            <person name="Hornburger P."/>
            <person name="Mueller R.-W."/>
            <person name="Bruemmer F."/>
            <person name="Labrenz M."/>
            <person name="Spormann A.M."/>
            <person name="Op Den Camp H."/>
            <person name="Overmann J."/>
            <person name="Amann R."/>
            <person name="Jetten M.S.M."/>
            <person name="Mascher T."/>
            <person name="Medema M.H."/>
            <person name="Devos D.P."/>
            <person name="Kaster A.-K."/>
            <person name="Ovreas L."/>
            <person name="Rohde M."/>
            <person name="Galperin M.Y."/>
            <person name="Jogler C."/>
        </authorList>
    </citation>
    <scope>NUCLEOTIDE SEQUENCE [LARGE SCALE GENOMIC DNA]</scope>
    <source>
        <strain evidence="5 6">V7</strain>
    </source>
</reference>
<dbReference type="GO" id="GO:0003700">
    <property type="term" value="F:DNA-binding transcription factor activity"/>
    <property type="evidence" value="ECO:0007669"/>
    <property type="project" value="InterPro"/>
</dbReference>
<dbReference type="SUPFAM" id="SSF48008">
    <property type="entry name" value="GntR ligand-binding domain-like"/>
    <property type="match status" value="1"/>
</dbReference>
<dbReference type="Gene3D" id="1.10.10.10">
    <property type="entry name" value="Winged helix-like DNA-binding domain superfamily/Winged helix DNA-binding domain"/>
    <property type="match status" value="1"/>
</dbReference>
<comment type="caution">
    <text evidence="5">The sequence shown here is derived from an EMBL/GenBank/DDBJ whole genome shotgun (WGS) entry which is preliminary data.</text>
</comment>
<dbReference type="SMART" id="SM00345">
    <property type="entry name" value="HTH_GNTR"/>
    <property type="match status" value="1"/>
</dbReference>
<dbReference type="PANTHER" id="PTHR43537:SF24">
    <property type="entry name" value="GLUCONATE OPERON TRANSCRIPTIONAL REPRESSOR"/>
    <property type="match status" value="1"/>
</dbReference>
<dbReference type="AlphaFoldDB" id="A0A5C6FSR9"/>
<dbReference type="InterPro" id="IPR008920">
    <property type="entry name" value="TF_FadR/GntR_C"/>
</dbReference>
<organism evidence="5 6">
    <name type="scientific">Crateriforma conspicua</name>
    <dbReference type="NCBI Taxonomy" id="2527996"/>
    <lineage>
        <taxon>Bacteria</taxon>
        <taxon>Pseudomonadati</taxon>
        <taxon>Planctomycetota</taxon>
        <taxon>Planctomycetia</taxon>
        <taxon>Planctomycetales</taxon>
        <taxon>Planctomycetaceae</taxon>
        <taxon>Crateriforma</taxon>
    </lineage>
</organism>
<sequence>MTKPAIPLAQQVKAVLLERIASGGLRPGDRVRESELAAEVGASSIPVREAIRELVAIGVLDFAPRRGAWVRKVSLQETIESLEVKAVLEKLAAKTASDRLCGKCGSLRKTVRRIVAAAKRGDFIEFQRHNHEFHRAIVAASGNRALVRTWDSLAFDVRTKFILDFLATVDPVKVAREHERIVAALDQGDARASARLLVTHSRQLIKYLNDEIESAVRAAS</sequence>
<dbReference type="InterPro" id="IPR011711">
    <property type="entry name" value="GntR_C"/>
</dbReference>
<dbReference type="SUPFAM" id="SSF46785">
    <property type="entry name" value="Winged helix' DNA-binding domain"/>
    <property type="match status" value="1"/>
</dbReference>
<dbReference type="Pfam" id="PF07729">
    <property type="entry name" value="FCD"/>
    <property type="match status" value="1"/>
</dbReference>
<gene>
    <name evidence="5" type="primary">ydfH_1</name>
    <name evidence="5" type="ORF">V7x_01390</name>
</gene>
<evidence type="ECO:0000313" key="6">
    <source>
        <dbReference type="Proteomes" id="UP000316476"/>
    </source>
</evidence>
<evidence type="ECO:0000256" key="3">
    <source>
        <dbReference type="ARBA" id="ARBA00023163"/>
    </source>
</evidence>
<accession>A0A5C6FSR9</accession>
<dbReference type="Gene3D" id="1.20.120.530">
    <property type="entry name" value="GntR ligand-binding domain-like"/>
    <property type="match status" value="1"/>
</dbReference>
<dbReference type="SMART" id="SM00895">
    <property type="entry name" value="FCD"/>
    <property type="match status" value="1"/>
</dbReference>
<feature type="domain" description="HTH gntR-type" evidence="4">
    <location>
        <begin position="6"/>
        <end position="73"/>
    </location>
</feature>
<dbReference type="PANTHER" id="PTHR43537">
    <property type="entry name" value="TRANSCRIPTIONAL REGULATOR, GNTR FAMILY"/>
    <property type="match status" value="1"/>
</dbReference>
<name>A0A5C6FSR9_9PLAN</name>
<dbReference type="InterPro" id="IPR036388">
    <property type="entry name" value="WH-like_DNA-bd_sf"/>
</dbReference>
<evidence type="ECO:0000256" key="1">
    <source>
        <dbReference type="ARBA" id="ARBA00023015"/>
    </source>
</evidence>